<feature type="signal peptide" evidence="1">
    <location>
        <begin position="1"/>
        <end position="27"/>
    </location>
</feature>
<dbReference type="InterPro" id="IPR007332">
    <property type="entry name" value="DUF411"/>
</dbReference>
<sequence>MSFVSKKNIVSLVSGLALLAGSQMSMAEEAPASVLLRAAKTEHLNVYKSPTCGCCEDWIEHAEDNGFDTKAFHPRNLDQMKQEMGIRGQWKSCHTAVSESGYLFEGHVPARLVKQFLANPPEDALGLTAPGMPMGSPGMEMGDRFQPYQILQMNRDGSSEVYATIDKQSEQY</sequence>
<evidence type="ECO:0000313" key="3">
    <source>
        <dbReference type="Proteomes" id="UP000186895"/>
    </source>
</evidence>
<dbReference type="STRING" id="49186.SAMN05421647_101534"/>
<gene>
    <name evidence="2" type="ORF">SAMN05421647_101534</name>
</gene>
<protein>
    <submittedName>
        <fullName evidence="2">Uncharacterized conserved protein</fullName>
    </submittedName>
</protein>
<evidence type="ECO:0000256" key="1">
    <source>
        <dbReference type="SAM" id="SignalP"/>
    </source>
</evidence>
<organism evidence="2 3">
    <name type="scientific">Marinobacterium stanieri</name>
    <dbReference type="NCBI Taxonomy" id="49186"/>
    <lineage>
        <taxon>Bacteria</taxon>
        <taxon>Pseudomonadati</taxon>
        <taxon>Pseudomonadota</taxon>
        <taxon>Gammaproteobacteria</taxon>
        <taxon>Oceanospirillales</taxon>
        <taxon>Oceanospirillaceae</taxon>
        <taxon>Marinobacterium</taxon>
    </lineage>
</organism>
<dbReference type="AlphaFoldDB" id="A0A1N6NSN3"/>
<dbReference type="EMBL" id="FTMN01000001">
    <property type="protein sequence ID" value="SIP95109.1"/>
    <property type="molecule type" value="Genomic_DNA"/>
</dbReference>
<name>A0A1N6NSN3_9GAMM</name>
<accession>A0A1N6NSN3</accession>
<feature type="chain" id="PRO_5012139238" evidence="1">
    <location>
        <begin position="28"/>
        <end position="172"/>
    </location>
</feature>
<dbReference type="Pfam" id="PF04214">
    <property type="entry name" value="DUF411"/>
    <property type="match status" value="1"/>
</dbReference>
<dbReference type="RefSeq" id="WP_076460590.1">
    <property type="nucleotide sequence ID" value="NZ_FTMN01000001.1"/>
</dbReference>
<keyword evidence="1" id="KW-0732">Signal</keyword>
<proteinExistence type="predicted"/>
<dbReference type="eggNOG" id="COG3019">
    <property type="taxonomic scope" value="Bacteria"/>
</dbReference>
<reference evidence="2 3" key="1">
    <citation type="submission" date="2017-01" db="EMBL/GenBank/DDBJ databases">
        <authorList>
            <person name="Mah S.A."/>
            <person name="Swanson W.J."/>
            <person name="Moy G.W."/>
            <person name="Vacquier V.D."/>
        </authorList>
    </citation>
    <scope>NUCLEOTIDE SEQUENCE [LARGE SCALE GENOMIC DNA]</scope>
    <source>
        <strain evidence="2 3">DSM 7027</strain>
    </source>
</reference>
<dbReference type="Proteomes" id="UP000186895">
    <property type="component" value="Unassembled WGS sequence"/>
</dbReference>
<keyword evidence="3" id="KW-1185">Reference proteome</keyword>
<evidence type="ECO:0000313" key="2">
    <source>
        <dbReference type="EMBL" id="SIP95109.1"/>
    </source>
</evidence>